<protein>
    <recommendedName>
        <fullName evidence="1">ABC-type transport auxiliary lipoprotein component domain-containing protein</fullName>
    </recommendedName>
</protein>
<dbReference type="RefSeq" id="WP_094509640.1">
    <property type="nucleotide sequence ID" value="NZ_JBHEEK010000049.1"/>
</dbReference>
<feature type="domain" description="ABC-type transport auxiliary lipoprotein component" evidence="1">
    <location>
        <begin position="36"/>
        <end position="187"/>
    </location>
</feature>
<name>A0A256F5Y1_9HYPH</name>
<dbReference type="EMBL" id="NNRJ01000063">
    <property type="protein sequence ID" value="OYR10267.1"/>
    <property type="molecule type" value="Genomic_DNA"/>
</dbReference>
<evidence type="ECO:0000259" key="1">
    <source>
        <dbReference type="Pfam" id="PF03886"/>
    </source>
</evidence>
<comment type="caution">
    <text evidence="2">The sequence shown here is derived from an EMBL/GenBank/DDBJ whole genome shotgun (WGS) entry which is preliminary data.</text>
</comment>
<dbReference type="OrthoDB" id="7064073at2"/>
<accession>A0A256F5Y1</accession>
<dbReference type="InterPro" id="IPR005586">
    <property type="entry name" value="ABC_trans_aux"/>
</dbReference>
<organism evidence="2 3">
    <name type="scientific">Brucella thiophenivorans</name>
    <dbReference type="NCBI Taxonomy" id="571255"/>
    <lineage>
        <taxon>Bacteria</taxon>
        <taxon>Pseudomonadati</taxon>
        <taxon>Pseudomonadota</taxon>
        <taxon>Alphaproteobacteria</taxon>
        <taxon>Hyphomicrobiales</taxon>
        <taxon>Brucellaceae</taxon>
        <taxon>Brucella/Ochrobactrum group</taxon>
        <taxon>Brucella</taxon>
    </lineage>
</organism>
<dbReference type="Pfam" id="PF03886">
    <property type="entry name" value="ABC_trans_aux"/>
    <property type="match status" value="1"/>
</dbReference>
<dbReference type="SUPFAM" id="SSF159594">
    <property type="entry name" value="XCC0632-like"/>
    <property type="match status" value="1"/>
</dbReference>
<sequence length="193" mass="20883">MSLFSLSLLGRSAGFLVMILLAACASPNAKVYMLAVQKGQHAQGRPISLSIETVDIAKYLDRPQLVRRSDDVQLGVSELERWGEPLSSMVQRVLAENLRQRLPEGSLVTTSQNVTGKEAGTLELSVTRFDADATGAVVLIAQWQVHYRRKGASGAMHANITVWPLDGSTRAQVKAMSDALDQLSVRVVAGLRG</sequence>
<gene>
    <name evidence="2" type="ORF">CEV31_3878</name>
</gene>
<dbReference type="AlphaFoldDB" id="A0A256F5Y1"/>
<keyword evidence="3" id="KW-1185">Reference proteome</keyword>
<dbReference type="Proteomes" id="UP000215590">
    <property type="component" value="Unassembled WGS sequence"/>
</dbReference>
<dbReference type="Gene3D" id="3.40.50.10610">
    <property type="entry name" value="ABC-type transport auxiliary lipoprotein component"/>
    <property type="match status" value="1"/>
</dbReference>
<evidence type="ECO:0000313" key="3">
    <source>
        <dbReference type="Proteomes" id="UP000215590"/>
    </source>
</evidence>
<evidence type="ECO:0000313" key="2">
    <source>
        <dbReference type="EMBL" id="OYR10267.1"/>
    </source>
</evidence>
<reference evidence="2 3" key="1">
    <citation type="submission" date="2017-07" db="EMBL/GenBank/DDBJ databases">
        <title>Phylogenetic study on the rhizospheric bacterium Ochrobactrum sp. A44.</title>
        <authorList>
            <person name="Krzyzanowska D.M."/>
            <person name="Ossowicki A."/>
            <person name="Rajewska M."/>
            <person name="Maciag T."/>
            <person name="Kaczynski Z."/>
            <person name="Czerwicka M."/>
            <person name="Jafra S."/>
        </authorList>
    </citation>
    <scope>NUCLEOTIDE SEQUENCE [LARGE SCALE GENOMIC DNA]</scope>
    <source>
        <strain evidence="2 3">DSM 7216</strain>
    </source>
</reference>
<proteinExistence type="predicted"/>